<evidence type="ECO:0000313" key="1">
    <source>
        <dbReference type="EMBL" id="VDK59158.1"/>
    </source>
</evidence>
<keyword evidence="2" id="KW-1185">Reference proteome</keyword>
<evidence type="ECO:0000313" key="2">
    <source>
        <dbReference type="Proteomes" id="UP000271098"/>
    </source>
</evidence>
<dbReference type="Proteomes" id="UP000271098">
    <property type="component" value="Unassembled WGS sequence"/>
</dbReference>
<dbReference type="OrthoDB" id="1923775at2759"/>
<accession>A0A183DG16</accession>
<dbReference type="Gene3D" id="3.30.870.10">
    <property type="entry name" value="Endonuclease Chain A"/>
    <property type="match status" value="1"/>
</dbReference>
<name>A0A183DG16_9BILA</name>
<dbReference type="EMBL" id="UYRT01020344">
    <property type="protein sequence ID" value="VDK59158.1"/>
    <property type="molecule type" value="Genomic_DNA"/>
</dbReference>
<organism evidence="3">
    <name type="scientific">Gongylonema pulchrum</name>
    <dbReference type="NCBI Taxonomy" id="637853"/>
    <lineage>
        <taxon>Eukaryota</taxon>
        <taxon>Metazoa</taxon>
        <taxon>Ecdysozoa</taxon>
        <taxon>Nematoda</taxon>
        <taxon>Chromadorea</taxon>
        <taxon>Rhabditida</taxon>
        <taxon>Spirurina</taxon>
        <taxon>Spiruromorpha</taxon>
        <taxon>Spiruroidea</taxon>
        <taxon>Gongylonematidae</taxon>
        <taxon>Gongylonema</taxon>
    </lineage>
</organism>
<dbReference type="SUPFAM" id="SSF56024">
    <property type="entry name" value="Phospholipase D/nuclease"/>
    <property type="match status" value="1"/>
</dbReference>
<dbReference type="PANTHER" id="PTHR10185:SF17">
    <property type="entry name" value="GM01519P-RELATED"/>
    <property type="match status" value="1"/>
</dbReference>
<dbReference type="InterPro" id="IPR050874">
    <property type="entry name" value="Diverse_PLD-related"/>
</dbReference>
<dbReference type="PANTHER" id="PTHR10185">
    <property type="entry name" value="PHOSPHOLIPASE D - RELATED"/>
    <property type="match status" value="1"/>
</dbReference>
<proteinExistence type="predicted"/>
<evidence type="ECO:0000313" key="3">
    <source>
        <dbReference type="WBParaSite" id="GPUH_0000766601-mRNA-1"/>
    </source>
</evidence>
<protein>
    <submittedName>
        <fullName evidence="3">PLD phosphodiesterase domain-containing protein</fullName>
    </submittedName>
</protein>
<gene>
    <name evidence="1" type="ORF">GPUH_LOCUS7658</name>
</gene>
<dbReference type="AlphaFoldDB" id="A0A183DG16"/>
<reference evidence="1 2" key="2">
    <citation type="submission" date="2018-11" db="EMBL/GenBank/DDBJ databases">
        <authorList>
            <consortium name="Pathogen Informatics"/>
        </authorList>
    </citation>
    <scope>NUCLEOTIDE SEQUENCE [LARGE SCALE GENOMIC DNA]</scope>
</reference>
<reference evidence="3" key="1">
    <citation type="submission" date="2016-06" db="UniProtKB">
        <authorList>
            <consortium name="WormBaseParasite"/>
        </authorList>
    </citation>
    <scope>IDENTIFICATION</scope>
</reference>
<sequence>ETAVVGTSNWVGDYFTSTAGVGIAFVSPLLVDSLNEVFMRDWASKYARTIQEFSLRKSSE</sequence>
<dbReference type="WBParaSite" id="GPUH_0000766601-mRNA-1">
    <property type="protein sequence ID" value="GPUH_0000766601-mRNA-1"/>
    <property type="gene ID" value="GPUH_0000766601"/>
</dbReference>